<proteinExistence type="predicted"/>
<dbReference type="InterPro" id="IPR024419">
    <property type="entry name" value="YvrJ"/>
</dbReference>
<gene>
    <name evidence="1" type="ORF">Apau_0466</name>
</gene>
<evidence type="ECO:0000313" key="1">
    <source>
        <dbReference type="EMBL" id="EFQ22900.1"/>
    </source>
</evidence>
<evidence type="ECO:0008006" key="3">
    <source>
        <dbReference type="Google" id="ProtNLM"/>
    </source>
</evidence>
<dbReference type="PaxDb" id="584708-Apau_0466"/>
<evidence type="ECO:0000313" key="2">
    <source>
        <dbReference type="Proteomes" id="UP000005096"/>
    </source>
</evidence>
<dbReference type="Proteomes" id="UP000005096">
    <property type="component" value="Chromosome"/>
</dbReference>
<organism evidence="1 2">
    <name type="scientific">Aminomonas paucivorans DSM 12260</name>
    <dbReference type="NCBI Taxonomy" id="584708"/>
    <lineage>
        <taxon>Bacteria</taxon>
        <taxon>Thermotogati</taxon>
        <taxon>Synergistota</taxon>
        <taxon>Synergistia</taxon>
        <taxon>Synergistales</taxon>
        <taxon>Synergistaceae</taxon>
        <taxon>Aminomonas</taxon>
    </lineage>
</organism>
<dbReference type="AlphaFoldDB" id="E3CZW8"/>
<keyword evidence="2" id="KW-1185">Reference proteome</keyword>
<name>E3CZW8_9BACT</name>
<reference evidence="1 2" key="1">
    <citation type="journal article" date="2010" name="Stand. Genomic Sci.">
        <title>Non-contiguous finished genome sequence of Aminomonas paucivorans type strain (GLU-3).</title>
        <authorList>
            <person name="Pitluck S."/>
            <person name="Yasawong M."/>
            <person name="Held B."/>
            <person name="Lapidus A."/>
            <person name="Nolan M."/>
            <person name="Copeland A."/>
            <person name="Lucas S."/>
            <person name="Del Rio T.G."/>
            <person name="Tice H."/>
            <person name="Cheng J.F."/>
            <person name="Chertkov O."/>
            <person name="Goodwin L."/>
            <person name="Tapia R."/>
            <person name="Han C."/>
            <person name="Liolios K."/>
            <person name="Ivanova N."/>
            <person name="Mavromatis K."/>
            <person name="Ovchinnikova G."/>
            <person name="Pati A."/>
            <person name="Chen A."/>
            <person name="Palaniappan K."/>
            <person name="Land M."/>
            <person name="Hauser L."/>
            <person name="Chang Y.J."/>
            <person name="Jeffries C.D."/>
            <person name="Pukall R."/>
            <person name="Spring S."/>
            <person name="Rohde M."/>
            <person name="Sikorski J."/>
            <person name="Goker M."/>
            <person name="Woyke T."/>
            <person name="Bristow J."/>
            <person name="Eisen J.A."/>
            <person name="Markowitz V."/>
            <person name="Hugenholtz P."/>
            <person name="Kyrpides N.C."/>
            <person name="Klenk H.P."/>
        </authorList>
    </citation>
    <scope>NUCLEOTIDE SEQUENCE [LARGE SCALE GENOMIC DNA]</scope>
    <source>
        <strain evidence="1 2">DSM 12260</strain>
    </source>
</reference>
<dbReference type="HOGENOM" id="CLU_2731072_0_0_0"/>
<sequence length="71" mass="7424">MEELLKATGQTAFPVAVAAFLLVRMESRMEALTRAIGELQAILTRGCLLGGGPIREATGEAPPRSVRGEGG</sequence>
<dbReference type="EMBL" id="CM001022">
    <property type="protein sequence ID" value="EFQ22900.1"/>
    <property type="molecule type" value="Genomic_DNA"/>
</dbReference>
<accession>E3CZW8</accession>
<dbReference type="RefSeq" id="WP_006300053.1">
    <property type="nucleotide sequence ID" value="NZ_CM001022.1"/>
</dbReference>
<protein>
    <recommendedName>
        <fullName evidence="3">YvrJ family protein</fullName>
    </recommendedName>
</protein>
<dbReference type="STRING" id="584708.Apau_0466"/>
<dbReference type="Pfam" id="PF12841">
    <property type="entry name" value="YvrJ"/>
    <property type="match status" value="1"/>
</dbReference>